<evidence type="ECO:0000256" key="2">
    <source>
        <dbReference type="ARBA" id="ARBA00022801"/>
    </source>
</evidence>
<name>A0ABS2GC95_9FIRM</name>
<dbReference type="GO" id="GO:0004177">
    <property type="term" value="F:aminopeptidase activity"/>
    <property type="evidence" value="ECO:0007669"/>
    <property type="project" value="UniProtKB-KW"/>
</dbReference>
<dbReference type="InterPro" id="IPR029149">
    <property type="entry name" value="Creatin/AminoP/Spt16_N"/>
</dbReference>
<dbReference type="PRINTS" id="PR00599">
    <property type="entry name" value="MAPEPTIDASE"/>
</dbReference>
<dbReference type="Pfam" id="PF01321">
    <property type="entry name" value="Creatinase_N"/>
    <property type="match status" value="1"/>
</dbReference>
<dbReference type="InterPro" id="IPR050659">
    <property type="entry name" value="Peptidase_M24B"/>
</dbReference>
<dbReference type="CDD" id="cd01092">
    <property type="entry name" value="APP-like"/>
    <property type="match status" value="1"/>
</dbReference>
<dbReference type="SUPFAM" id="SSF53092">
    <property type="entry name" value="Creatinase/prolidase N-terminal domain"/>
    <property type="match status" value="1"/>
</dbReference>
<evidence type="ECO:0000313" key="6">
    <source>
        <dbReference type="Proteomes" id="UP000707138"/>
    </source>
</evidence>
<dbReference type="Proteomes" id="UP000707138">
    <property type="component" value="Unassembled WGS sequence"/>
</dbReference>
<keyword evidence="6" id="KW-1185">Reference proteome</keyword>
<dbReference type="PROSITE" id="PS00491">
    <property type="entry name" value="PROLINE_PEPTIDASE"/>
    <property type="match status" value="1"/>
</dbReference>
<dbReference type="EMBL" id="JACJLA010000001">
    <property type="protein sequence ID" value="MBM6911771.1"/>
    <property type="molecule type" value="Genomic_DNA"/>
</dbReference>
<dbReference type="InterPro" id="IPR000587">
    <property type="entry name" value="Creatinase_N"/>
</dbReference>
<feature type="domain" description="Creatinase N-terminal" evidence="4">
    <location>
        <begin position="4"/>
        <end position="127"/>
    </location>
</feature>
<evidence type="ECO:0000256" key="1">
    <source>
        <dbReference type="ARBA" id="ARBA00022723"/>
    </source>
</evidence>
<dbReference type="InterPro" id="IPR000994">
    <property type="entry name" value="Pept_M24"/>
</dbReference>
<protein>
    <submittedName>
        <fullName evidence="5">Aminopeptidase P family protein</fullName>
    </submittedName>
</protein>
<keyword evidence="1" id="KW-0479">Metal-binding</keyword>
<proteinExistence type="predicted"/>
<dbReference type="RefSeq" id="WP_028255906.1">
    <property type="nucleotide sequence ID" value="NZ_JACJLA010000001.1"/>
</dbReference>
<dbReference type="InterPro" id="IPR036005">
    <property type="entry name" value="Creatinase/aminopeptidase-like"/>
</dbReference>
<organism evidence="5 6">
    <name type="scientific">Veillonella magna</name>
    <dbReference type="NCBI Taxonomy" id="464322"/>
    <lineage>
        <taxon>Bacteria</taxon>
        <taxon>Bacillati</taxon>
        <taxon>Bacillota</taxon>
        <taxon>Negativicutes</taxon>
        <taxon>Veillonellales</taxon>
        <taxon>Veillonellaceae</taxon>
        <taxon>Veillonella</taxon>
    </lineage>
</organism>
<keyword evidence="2" id="KW-0378">Hydrolase</keyword>
<sequence length="356" mass="38535">MNGLTRLQAFLRSNAYDGVLLLSPTNLNYFAGFSGTTAVAFVTPVQAYIFTDSRYTEQAKEQCEGYTVIQYSTTVWDSLRQVVDEEGISLKTCVFEGDYVPVDTYTAIAGKLDGTSFASAKLAALRAVKREDELGLMRRAAEIADEAFAVLLTQLRPGMTENEARIILEKEMLVRGSSEPSFATIVASGKRSCMPHGVASDKVIEEGDFVTFDFGAVYKGYHSDITRTIVMGNASDLQKKLYDIVLTAQKKGVAAVKPGLTGKALDAICRDSIAEAGYGSYFEHGTGHGVGLDIHEQPVASPRSDSVLEPGMVVTIEPGVYIPGEIGLRIEDSVIVTNEGCEILTKTPKELIELDV</sequence>
<evidence type="ECO:0000313" key="5">
    <source>
        <dbReference type="EMBL" id="MBM6911771.1"/>
    </source>
</evidence>
<dbReference type="Pfam" id="PF00557">
    <property type="entry name" value="Peptidase_M24"/>
    <property type="match status" value="1"/>
</dbReference>
<dbReference type="SUPFAM" id="SSF55920">
    <property type="entry name" value="Creatinase/aminopeptidase"/>
    <property type="match status" value="1"/>
</dbReference>
<dbReference type="PANTHER" id="PTHR46112">
    <property type="entry name" value="AMINOPEPTIDASE"/>
    <property type="match status" value="1"/>
</dbReference>
<dbReference type="InterPro" id="IPR001131">
    <property type="entry name" value="Peptidase_M24B_aminopep-P_CS"/>
</dbReference>
<dbReference type="InterPro" id="IPR001714">
    <property type="entry name" value="Pept_M24_MAP"/>
</dbReference>
<evidence type="ECO:0000259" key="3">
    <source>
        <dbReference type="Pfam" id="PF00557"/>
    </source>
</evidence>
<gene>
    <name evidence="5" type="ORF">H6A01_00335</name>
</gene>
<keyword evidence="5" id="KW-0031">Aminopeptidase</keyword>
<evidence type="ECO:0000259" key="4">
    <source>
        <dbReference type="Pfam" id="PF01321"/>
    </source>
</evidence>
<reference evidence="5 6" key="1">
    <citation type="journal article" date="2021" name="Sci. Rep.">
        <title>The distribution of antibiotic resistance genes in chicken gut microbiota commensals.</title>
        <authorList>
            <person name="Juricova H."/>
            <person name="Matiasovicova J."/>
            <person name="Kubasova T."/>
            <person name="Cejkova D."/>
            <person name="Rychlik I."/>
        </authorList>
    </citation>
    <scope>NUCLEOTIDE SEQUENCE [LARGE SCALE GENOMIC DNA]</scope>
    <source>
        <strain evidence="5 6">An537</strain>
    </source>
</reference>
<dbReference type="Gene3D" id="3.40.350.10">
    <property type="entry name" value="Creatinase/prolidase N-terminal domain"/>
    <property type="match status" value="1"/>
</dbReference>
<keyword evidence="5" id="KW-0645">Protease</keyword>
<accession>A0ABS2GC95</accession>
<dbReference type="PANTHER" id="PTHR46112:SF3">
    <property type="entry name" value="AMINOPEPTIDASE YPDF"/>
    <property type="match status" value="1"/>
</dbReference>
<comment type="caution">
    <text evidence="5">The sequence shown here is derived from an EMBL/GenBank/DDBJ whole genome shotgun (WGS) entry which is preliminary data.</text>
</comment>
<feature type="domain" description="Peptidase M24" evidence="3">
    <location>
        <begin position="136"/>
        <end position="338"/>
    </location>
</feature>
<dbReference type="Gene3D" id="3.90.230.10">
    <property type="entry name" value="Creatinase/methionine aminopeptidase superfamily"/>
    <property type="match status" value="1"/>
</dbReference>